<evidence type="ECO:0000256" key="6">
    <source>
        <dbReference type="ARBA" id="ARBA00055087"/>
    </source>
</evidence>
<feature type="active site" evidence="7">
    <location>
        <position position="131"/>
    </location>
</feature>
<dbReference type="Pfam" id="PF01967">
    <property type="entry name" value="MoaC"/>
    <property type="match status" value="1"/>
</dbReference>
<keyword evidence="5 7" id="KW-0456">Lyase</keyword>
<dbReference type="Proteomes" id="UP001209755">
    <property type="component" value="Unassembled WGS sequence"/>
</dbReference>
<evidence type="ECO:0000256" key="7">
    <source>
        <dbReference type="HAMAP-Rule" id="MF_01224"/>
    </source>
</evidence>
<dbReference type="InterPro" id="IPR050105">
    <property type="entry name" value="MoCo_biosynth_MoaA/MoaC"/>
</dbReference>
<feature type="binding site" evidence="7">
    <location>
        <begin position="78"/>
        <end position="80"/>
    </location>
    <ligand>
        <name>substrate</name>
    </ligand>
</feature>
<protein>
    <recommendedName>
        <fullName evidence="3 7">Cyclic pyranopterin monophosphate synthase</fullName>
        <ecNumber evidence="3 7">4.6.1.17</ecNumber>
    </recommendedName>
    <alternativeName>
        <fullName evidence="7">Molybdenum cofactor biosynthesis protein C</fullName>
    </alternativeName>
</protein>
<evidence type="ECO:0000256" key="1">
    <source>
        <dbReference type="ARBA" id="ARBA00001637"/>
    </source>
</evidence>
<dbReference type="InterPro" id="IPR047594">
    <property type="entry name" value="MoaC_bact/euk"/>
</dbReference>
<dbReference type="InterPro" id="IPR036522">
    <property type="entry name" value="MoaC_sf"/>
</dbReference>
<evidence type="ECO:0000313" key="10">
    <source>
        <dbReference type="EMBL" id="MCW2309770.1"/>
    </source>
</evidence>
<dbReference type="PANTHER" id="PTHR22960:SF29">
    <property type="entry name" value="CYCLIC PYRANOPTERIN MONOPHOSPHATE SYNTHASE"/>
    <property type="match status" value="1"/>
</dbReference>
<comment type="caution">
    <text evidence="10">The sequence shown here is derived from an EMBL/GenBank/DDBJ whole genome shotgun (WGS) entry which is preliminary data.</text>
</comment>
<feature type="binding site" evidence="7">
    <location>
        <begin position="116"/>
        <end position="117"/>
    </location>
    <ligand>
        <name>substrate</name>
    </ligand>
</feature>
<dbReference type="NCBIfam" id="TIGR00581">
    <property type="entry name" value="moaC"/>
    <property type="match status" value="1"/>
</dbReference>
<dbReference type="RefSeq" id="WP_264603345.1">
    <property type="nucleotide sequence ID" value="NZ_JAOQNS010000014.1"/>
</dbReference>
<comment type="pathway">
    <text evidence="2 7">Cofactor biosynthesis; molybdopterin biosynthesis.</text>
</comment>
<dbReference type="HAMAP" id="MF_01224_B">
    <property type="entry name" value="MoaC_B"/>
    <property type="match status" value="1"/>
</dbReference>
<accession>A0ABT3HHB5</accession>
<comment type="similarity">
    <text evidence="7">Belongs to the MoaC family.</text>
</comment>
<dbReference type="CDD" id="cd01420">
    <property type="entry name" value="MoaC_PE"/>
    <property type="match status" value="1"/>
</dbReference>
<dbReference type="InterPro" id="IPR023045">
    <property type="entry name" value="MoaC"/>
</dbReference>
<dbReference type="SUPFAM" id="SSF55040">
    <property type="entry name" value="Molybdenum cofactor biosynthesis protein C, MoaC"/>
    <property type="match status" value="1"/>
</dbReference>
<dbReference type="InterPro" id="IPR002820">
    <property type="entry name" value="Mopterin_CF_biosynth-C_dom"/>
</dbReference>
<evidence type="ECO:0000259" key="9">
    <source>
        <dbReference type="Pfam" id="PF01967"/>
    </source>
</evidence>
<dbReference type="EMBL" id="JAOQNS010000014">
    <property type="protein sequence ID" value="MCW2309770.1"/>
    <property type="molecule type" value="Genomic_DNA"/>
</dbReference>
<comment type="function">
    <text evidence="6 7">Catalyzes the conversion of (8S)-3',8-cyclo-7,8-dihydroguanosine 5'-triphosphate to cyclic pyranopterin monophosphate (cPMP).</text>
</comment>
<keyword evidence="4 7" id="KW-0501">Molybdenum cofactor biosynthesis</keyword>
<evidence type="ECO:0000256" key="5">
    <source>
        <dbReference type="ARBA" id="ARBA00023239"/>
    </source>
</evidence>
<reference evidence="11" key="1">
    <citation type="submission" date="2023-07" db="EMBL/GenBank/DDBJ databases">
        <title>Genome sequencing of Purple Non-Sulfur Bacteria from various extreme environments.</title>
        <authorList>
            <person name="Mayer M."/>
        </authorList>
    </citation>
    <scope>NUCLEOTIDE SEQUENCE [LARGE SCALE GENOMIC DNA]</scope>
    <source>
        <strain evidence="11">DSM 17935</strain>
    </source>
</reference>
<proteinExistence type="inferred from homology"/>
<dbReference type="Gene3D" id="3.30.70.640">
    <property type="entry name" value="Molybdopterin cofactor biosynthesis C (MoaC) domain"/>
    <property type="match status" value="1"/>
</dbReference>
<evidence type="ECO:0000256" key="2">
    <source>
        <dbReference type="ARBA" id="ARBA00005046"/>
    </source>
</evidence>
<sequence>MADSDHLTHIDASGKADMVDVSDKAVTERVAVATGSVTMLPETLKMILAGDAKKGDVIGTARIAGIMAAKRTHELIPLCHPLLLTKVSVDIEPDESLPGLVVTATAKVGGQTGVEMEALTAASVACLTVYDMAKAVDRFMEIGGIRLLEKSGGRSGHWRAPEKGSGKDGA</sequence>
<comment type="catalytic activity">
    <reaction evidence="1 7">
        <text>(8S)-3',8-cyclo-7,8-dihydroguanosine 5'-triphosphate = cyclic pyranopterin phosphate + diphosphate</text>
        <dbReference type="Rhea" id="RHEA:49580"/>
        <dbReference type="ChEBI" id="CHEBI:33019"/>
        <dbReference type="ChEBI" id="CHEBI:59648"/>
        <dbReference type="ChEBI" id="CHEBI:131766"/>
        <dbReference type="EC" id="4.6.1.17"/>
    </reaction>
</comment>
<feature type="domain" description="Molybdopterin cofactor biosynthesis C (MoaC)" evidence="9">
    <location>
        <begin position="18"/>
        <end position="153"/>
    </location>
</feature>
<evidence type="ECO:0000256" key="8">
    <source>
        <dbReference type="SAM" id="MobiDB-lite"/>
    </source>
</evidence>
<organism evidence="10 11">
    <name type="scientific">Rhodobium gokarnense</name>
    <dbReference type="NCBI Taxonomy" id="364296"/>
    <lineage>
        <taxon>Bacteria</taxon>
        <taxon>Pseudomonadati</taxon>
        <taxon>Pseudomonadota</taxon>
        <taxon>Alphaproteobacteria</taxon>
        <taxon>Hyphomicrobiales</taxon>
        <taxon>Rhodobiaceae</taxon>
        <taxon>Rhodobium</taxon>
    </lineage>
</organism>
<dbReference type="EC" id="4.6.1.17" evidence="3 7"/>
<comment type="subunit">
    <text evidence="7">Homohexamer; trimer of dimers.</text>
</comment>
<feature type="compositionally biased region" description="Basic and acidic residues" evidence="8">
    <location>
        <begin position="159"/>
        <end position="170"/>
    </location>
</feature>
<name>A0ABT3HHB5_9HYPH</name>
<feature type="region of interest" description="Disordered" evidence="8">
    <location>
        <begin position="151"/>
        <end position="170"/>
    </location>
</feature>
<dbReference type="PANTHER" id="PTHR22960">
    <property type="entry name" value="MOLYBDOPTERIN COFACTOR SYNTHESIS PROTEIN A"/>
    <property type="match status" value="1"/>
</dbReference>
<evidence type="ECO:0000256" key="3">
    <source>
        <dbReference type="ARBA" id="ARBA00012575"/>
    </source>
</evidence>
<keyword evidence="11" id="KW-1185">Reference proteome</keyword>
<evidence type="ECO:0000256" key="4">
    <source>
        <dbReference type="ARBA" id="ARBA00023150"/>
    </source>
</evidence>
<gene>
    <name evidence="7" type="primary">moaC</name>
    <name evidence="10" type="ORF">M2319_004129</name>
</gene>
<evidence type="ECO:0000313" key="11">
    <source>
        <dbReference type="Proteomes" id="UP001209755"/>
    </source>
</evidence>
<dbReference type="NCBIfam" id="NF006870">
    <property type="entry name" value="PRK09364.1"/>
    <property type="match status" value="1"/>
</dbReference>